<accession>A0A8T3BMZ5</accession>
<feature type="region of interest" description="Disordered" evidence="1">
    <location>
        <begin position="43"/>
        <end position="123"/>
    </location>
</feature>
<proteinExistence type="predicted"/>
<gene>
    <name evidence="2" type="ORF">KFK09_008392</name>
</gene>
<reference evidence="2" key="1">
    <citation type="journal article" date="2022" name="Front. Genet.">
        <title>Chromosome-Scale Assembly of the Dendrobium nobile Genome Provides Insights Into the Molecular Mechanism of the Biosynthesis of the Medicinal Active Ingredient of Dendrobium.</title>
        <authorList>
            <person name="Xu Q."/>
            <person name="Niu S.-C."/>
            <person name="Li K.-L."/>
            <person name="Zheng P.-J."/>
            <person name="Zhang X.-J."/>
            <person name="Jia Y."/>
            <person name="Liu Y."/>
            <person name="Niu Y.-X."/>
            <person name="Yu L.-H."/>
            <person name="Chen D.-F."/>
            <person name="Zhang G.-Q."/>
        </authorList>
    </citation>
    <scope>NUCLEOTIDE SEQUENCE</scope>
    <source>
        <tissue evidence="2">Leaf</tissue>
    </source>
</reference>
<name>A0A8T3BMZ5_DENNO</name>
<dbReference type="Proteomes" id="UP000829196">
    <property type="component" value="Unassembled WGS sequence"/>
</dbReference>
<comment type="caution">
    <text evidence="2">The sequence shown here is derived from an EMBL/GenBank/DDBJ whole genome shotgun (WGS) entry which is preliminary data.</text>
</comment>
<evidence type="ECO:0000313" key="2">
    <source>
        <dbReference type="EMBL" id="KAI0515725.1"/>
    </source>
</evidence>
<feature type="compositionally biased region" description="Low complexity" evidence="1">
    <location>
        <begin position="46"/>
        <end position="57"/>
    </location>
</feature>
<evidence type="ECO:0000313" key="3">
    <source>
        <dbReference type="Proteomes" id="UP000829196"/>
    </source>
</evidence>
<sequence>MKRLDAYFARRKSFSWLELSGFFCPAILRLGFIPFDNPPPTVSNCPTAAHSASSNPAAPSPASPERNKNDPLPSSDLLTQANEPQPFCPSPATSTHTRIVSPVLSHTCKRSRPPRRELQPSVI</sequence>
<dbReference type="AlphaFoldDB" id="A0A8T3BMZ5"/>
<keyword evidence="3" id="KW-1185">Reference proteome</keyword>
<feature type="compositionally biased region" description="Basic and acidic residues" evidence="1">
    <location>
        <begin position="114"/>
        <end position="123"/>
    </location>
</feature>
<protein>
    <submittedName>
        <fullName evidence="2">Uncharacterized protein</fullName>
    </submittedName>
</protein>
<evidence type="ECO:0000256" key="1">
    <source>
        <dbReference type="SAM" id="MobiDB-lite"/>
    </source>
</evidence>
<organism evidence="2 3">
    <name type="scientific">Dendrobium nobile</name>
    <name type="common">Orchid</name>
    <dbReference type="NCBI Taxonomy" id="94219"/>
    <lineage>
        <taxon>Eukaryota</taxon>
        <taxon>Viridiplantae</taxon>
        <taxon>Streptophyta</taxon>
        <taxon>Embryophyta</taxon>
        <taxon>Tracheophyta</taxon>
        <taxon>Spermatophyta</taxon>
        <taxon>Magnoliopsida</taxon>
        <taxon>Liliopsida</taxon>
        <taxon>Asparagales</taxon>
        <taxon>Orchidaceae</taxon>
        <taxon>Epidendroideae</taxon>
        <taxon>Malaxideae</taxon>
        <taxon>Dendrobiinae</taxon>
        <taxon>Dendrobium</taxon>
    </lineage>
</organism>
<dbReference type="EMBL" id="JAGYWB010000007">
    <property type="protein sequence ID" value="KAI0515725.1"/>
    <property type="molecule type" value="Genomic_DNA"/>
</dbReference>